<name>A0A3S1H6Q5_ELYCH</name>
<feature type="chain" id="PRO_5018748744" description="Bee-milk protein" evidence="1">
    <location>
        <begin position="20"/>
        <end position="178"/>
    </location>
</feature>
<evidence type="ECO:0000313" key="3">
    <source>
        <dbReference type="Proteomes" id="UP000271974"/>
    </source>
</evidence>
<sequence length="178" mass="19916">MKTAICCAVFLLLGTAVLGEICFEPVSESQVILTLSVLDVYAAWDYTQGKVFFTAVNNASEDDFTLIDLNNNVTYISSNESCVAIPGYAEVFAQCLPDDAYFLHTIDEHDLYYIHREGALSWLVGITKDEGTGYYQRFISRYTAYGSVLDVGVTYWSSLDVTDMSVFDRNTSSCVWSY</sequence>
<keyword evidence="1" id="KW-0732">Signal</keyword>
<dbReference type="Proteomes" id="UP000271974">
    <property type="component" value="Unassembled WGS sequence"/>
</dbReference>
<comment type="caution">
    <text evidence="2">The sequence shown here is derived from an EMBL/GenBank/DDBJ whole genome shotgun (WGS) entry which is preliminary data.</text>
</comment>
<dbReference type="AlphaFoldDB" id="A0A3S1H6Q5"/>
<feature type="signal peptide" evidence="1">
    <location>
        <begin position="1"/>
        <end position="19"/>
    </location>
</feature>
<proteinExistence type="predicted"/>
<evidence type="ECO:0008006" key="4">
    <source>
        <dbReference type="Google" id="ProtNLM"/>
    </source>
</evidence>
<protein>
    <recommendedName>
        <fullName evidence="4">Bee-milk protein</fullName>
    </recommendedName>
</protein>
<evidence type="ECO:0000313" key="2">
    <source>
        <dbReference type="EMBL" id="RUS73340.1"/>
    </source>
</evidence>
<reference evidence="2 3" key="1">
    <citation type="submission" date="2019-01" db="EMBL/GenBank/DDBJ databases">
        <title>A draft genome assembly of the solar-powered sea slug Elysia chlorotica.</title>
        <authorList>
            <person name="Cai H."/>
            <person name="Li Q."/>
            <person name="Fang X."/>
            <person name="Li J."/>
            <person name="Curtis N.E."/>
            <person name="Altenburger A."/>
            <person name="Shibata T."/>
            <person name="Feng M."/>
            <person name="Maeda T."/>
            <person name="Schwartz J.A."/>
            <person name="Shigenobu S."/>
            <person name="Lundholm N."/>
            <person name="Nishiyama T."/>
            <person name="Yang H."/>
            <person name="Hasebe M."/>
            <person name="Li S."/>
            <person name="Pierce S.K."/>
            <person name="Wang J."/>
        </authorList>
    </citation>
    <scope>NUCLEOTIDE SEQUENCE [LARGE SCALE GENOMIC DNA]</scope>
    <source>
        <strain evidence="2">EC2010</strain>
        <tissue evidence="2">Whole organism of an adult</tissue>
    </source>
</reference>
<organism evidence="2 3">
    <name type="scientific">Elysia chlorotica</name>
    <name type="common">Eastern emerald elysia</name>
    <name type="synonym">Sea slug</name>
    <dbReference type="NCBI Taxonomy" id="188477"/>
    <lineage>
        <taxon>Eukaryota</taxon>
        <taxon>Metazoa</taxon>
        <taxon>Spiralia</taxon>
        <taxon>Lophotrochozoa</taxon>
        <taxon>Mollusca</taxon>
        <taxon>Gastropoda</taxon>
        <taxon>Heterobranchia</taxon>
        <taxon>Euthyneura</taxon>
        <taxon>Panpulmonata</taxon>
        <taxon>Sacoglossa</taxon>
        <taxon>Placobranchoidea</taxon>
        <taxon>Plakobranchidae</taxon>
        <taxon>Elysia</taxon>
    </lineage>
</organism>
<keyword evidence="3" id="KW-1185">Reference proteome</keyword>
<evidence type="ECO:0000256" key="1">
    <source>
        <dbReference type="SAM" id="SignalP"/>
    </source>
</evidence>
<accession>A0A3S1H6Q5</accession>
<gene>
    <name evidence="2" type="ORF">EGW08_018892</name>
</gene>
<dbReference type="OrthoDB" id="10413213at2759"/>
<dbReference type="EMBL" id="RQTK01000947">
    <property type="protein sequence ID" value="RUS73340.1"/>
    <property type="molecule type" value="Genomic_DNA"/>
</dbReference>